<evidence type="ECO:0000259" key="2">
    <source>
        <dbReference type="Pfam" id="PF21208"/>
    </source>
</evidence>
<dbReference type="GO" id="GO:0001514">
    <property type="term" value="P:selenocysteine incorporation"/>
    <property type="evidence" value="ECO:0007669"/>
    <property type="project" value="TreeGrafter"/>
</dbReference>
<dbReference type="SUPFAM" id="SSF50447">
    <property type="entry name" value="Translation proteins"/>
    <property type="match status" value="1"/>
</dbReference>
<dbReference type="Pfam" id="PF21131">
    <property type="entry name" value="eEFSec_4th"/>
    <property type="match status" value="1"/>
</dbReference>
<accession>A0A8R1HT30</accession>
<feature type="domain" description="Selenocysteine-specific elongation factor 3rd" evidence="2">
    <location>
        <begin position="140"/>
        <end position="180"/>
    </location>
</feature>
<evidence type="ECO:0000259" key="1">
    <source>
        <dbReference type="Pfam" id="PF21131"/>
    </source>
</evidence>
<dbReference type="Pfam" id="PF21208">
    <property type="entry name" value="euk_SelB_III"/>
    <property type="match status" value="1"/>
</dbReference>
<evidence type="ECO:0000313" key="4">
    <source>
        <dbReference type="Proteomes" id="UP000005237"/>
    </source>
</evidence>
<dbReference type="PANTHER" id="PTHR43721">
    <property type="entry name" value="ELONGATION FACTOR TU-RELATED"/>
    <property type="match status" value="1"/>
</dbReference>
<dbReference type="InterPro" id="IPR050055">
    <property type="entry name" value="EF-Tu_GTPase"/>
</dbReference>
<sequence length="345" mass="39047">MNLPENSPIVEMSLTDAHFQSEMLENLKSAVKSRMFEPERDCEKSLLMAIDHCFAVKGKGTVLTGTVIQGILKLGDEIELPAFQERRRLKSLETWKTSVDQVLAGERAAFLIPSFDSHRFSRCLIGATGSFRAVRTVLATVEPIVFFRSKLSSKVKMHISVAFETVMAECQFLEKVDEEYEQLPGLESSCLVVFTFEKPIFLPENFEIPFMASRLEQQPGKGCRFAFSGKFLKIYDEKSLESLKKFTRKVRKGTIERIEKDGYSAICTGMFKAETNFDVFRNFLIITSSGKCGKIEGAFGKSGKFRIVFDQKIDEILTEKSKISLFLKKYSDGKLVSYVANSEKL</sequence>
<dbReference type="FunFam" id="2.40.30.10:FF:000263">
    <property type="entry name" value="Eukaryotic Elongation Factor, SelenoCysteine-tRNA-specific"/>
    <property type="match status" value="1"/>
</dbReference>
<dbReference type="InterPro" id="IPR049393">
    <property type="entry name" value="eEFSec_III"/>
</dbReference>
<proteinExistence type="predicted"/>
<dbReference type="EnsemblMetazoa" id="CJA10981.1">
    <property type="protein sequence ID" value="CJA10981.1"/>
    <property type="gene ID" value="WBGene00130185"/>
</dbReference>
<dbReference type="GO" id="GO:0003746">
    <property type="term" value="F:translation elongation factor activity"/>
    <property type="evidence" value="ECO:0007669"/>
    <property type="project" value="TreeGrafter"/>
</dbReference>
<evidence type="ECO:0000313" key="3">
    <source>
        <dbReference type="EnsemblMetazoa" id="CJA10981.1"/>
    </source>
</evidence>
<dbReference type="InterPro" id="IPR009000">
    <property type="entry name" value="Transl_B-barrel_sf"/>
</dbReference>
<reference evidence="4" key="1">
    <citation type="submission" date="2010-08" db="EMBL/GenBank/DDBJ databases">
        <authorList>
            <consortium name="Caenorhabditis japonica Sequencing Consortium"/>
            <person name="Wilson R.K."/>
        </authorList>
    </citation>
    <scope>NUCLEOTIDE SEQUENCE [LARGE SCALE GENOMIC DNA]</scope>
    <source>
        <strain evidence="4">DF5081</strain>
    </source>
</reference>
<keyword evidence="4" id="KW-1185">Reference proteome</keyword>
<name>A0A8R1HT30_CAEJA</name>
<feature type="domain" description="Selenocysteine-specific elongation factor C-terminal RIFT" evidence="1">
    <location>
        <begin position="243"/>
        <end position="318"/>
    </location>
</feature>
<reference evidence="3" key="2">
    <citation type="submission" date="2022-06" db="UniProtKB">
        <authorList>
            <consortium name="EnsemblMetazoa"/>
        </authorList>
    </citation>
    <scope>IDENTIFICATION</scope>
    <source>
        <strain evidence="3">DF5081</strain>
    </source>
</reference>
<dbReference type="PANTHER" id="PTHR43721:SF11">
    <property type="entry name" value="SELENOCYSTEINE-SPECIFIC ELONGATION FACTOR"/>
    <property type="match status" value="1"/>
</dbReference>
<dbReference type="Gene3D" id="2.40.30.10">
    <property type="entry name" value="Translation factors"/>
    <property type="match status" value="2"/>
</dbReference>
<dbReference type="CDD" id="cd04094">
    <property type="entry name" value="eSelB_III"/>
    <property type="match status" value="1"/>
</dbReference>
<protein>
    <submittedName>
        <fullName evidence="3">DUF663 domain-containing protein</fullName>
    </submittedName>
</protein>
<dbReference type="Proteomes" id="UP000005237">
    <property type="component" value="Unassembled WGS sequence"/>
</dbReference>
<organism evidence="3 4">
    <name type="scientific">Caenorhabditis japonica</name>
    <dbReference type="NCBI Taxonomy" id="281687"/>
    <lineage>
        <taxon>Eukaryota</taxon>
        <taxon>Metazoa</taxon>
        <taxon>Ecdysozoa</taxon>
        <taxon>Nematoda</taxon>
        <taxon>Chromadorea</taxon>
        <taxon>Rhabditida</taxon>
        <taxon>Rhabditina</taxon>
        <taxon>Rhabditomorpha</taxon>
        <taxon>Rhabditoidea</taxon>
        <taxon>Rhabditidae</taxon>
        <taxon>Peloderinae</taxon>
        <taxon>Caenorhabditis</taxon>
    </lineage>
</organism>
<dbReference type="InterPro" id="IPR049394">
    <property type="entry name" value="eEFSec_C"/>
</dbReference>
<dbReference type="AlphaFoldDB" id="A0A8R1HT30"/>